<proteinExistence type="predicted"/>
<evidence type="ECO:0000256" key="1">
    <source>
        <dbReference type="SAM" id="SignalP"/>
    </source>
</evidence>
<sequence>MSRAAALAILFAVGTCLATTAAGQQGQGEHRLRLGDRIGRVDHYRLAFDLEMRAEYSGSGAMDEATRRLLAVLSQGMDVRTAVEYEQRLADVAPDETHIFEVRWHDYQFQGRLGDEEIPPPPGHASARRELLSGTARVKTTPTAETLDVSYSSPSMVPLARQFHQAGMPTFLPATPVRVGDSWTGRASLPLQTGIGGPESMEFELEHTLREVREGPDGPIAVIALSGSYTREESIEAMELGLPLHMEASFTGVSLFAIAEGRFVGGSYELDMFALHSTGAAEVELTGHANGRLELVEAP</sequence>
<feature type="chain" id="PRO_5042076322" evidence="1">
    <location>
        <begin position="19"/>
        <end position="299"/>
    </location>
</feature>
<accession>A0AAE4Z9X3</accession>
<comment type="caution">
    <text evidence="2">The sequence shown here is derived from an EMBL/GenBank/DDBJ whole genome shotgun (WGS) entry which is preliminary data.</text>
</comment>
<name>A0AAE4Z9X3_9BACT</name>
<dbReference type="Proteomes" id="UP000702544">
    <property type="component" value="Unassembled WGS sequence"/>
</dbReference>
<feature type="signal peptide" evidence="1">
    <location>
        <begin position="1"/>
        <end position="18"/>
    </location>
</feature>
<gene>
    <name evidence="2" type="ORF">GWO12_14410</name>
</gene>
<dbReference type="AlphaFoldDB" id="A0AAE4Z9X3"/>
<dbReference type="EMBL" id="JAACAK010000120">
    <property type="protein sequence ID" value="NIR76283.1"/>
    <property type="molecule type" value="Genomic_DNA"/>
</dbReference>
<keyword evidence="1" id="KW-0732">Signal</keyword>
<evidence type="ECO:0000313" key="3">
    <source>
        <dbReference type="Proteomes" id="UP000702544"/>
    </source>
</evidence>
<evidence type="ECO:0000313" key="2">
    <source>
        <dbReference type="EMBL" id="NIR76283.1"/>
    </source>
</evidence>
<protein>
    <submittedName>
        <fullName evidence="2">Uncharacterized protein</fullName>
    </submittedName>
</protein>
<reference evidence="2 3" key="1">
    <citation type="submission" date="2020-01" db="EMBL/GenBank/DDBJ databases">
        <title>Genomes assembled from Gulf of Kutch pelagic sediment metagenomes.</title>
        <authorList>
            <person name="Chandrashekar M."/>
            <person name="Mahajan M.S."/>
            <person name="Dave K.J."/>
            <person name="Vatsa P."/>
            <person name="Nathani N.M."/>
        </authorList>
    </citation>
    <scope>NUCLEOTIDE SEQUENCE [LARGE SCALE GENOMIC DNA]</scope>
    <source>
        <strain evidence="2">KS3-K002</strain>
    </source>
</reference>
<organism evidence="2 3">
    <name type="scientific">Candidatus Kutchimonas denitrificans</name>
    <dbReference type="NCBI Taxonomy" id="3056748"/>
    <lineage>
        <taxon>Bacteria</taxon>
        <taxon>Pseudomonadati</taxon>
        <taxon>Gemmatimonadota</taxon>
        <taxon>Gemmatimonadia</taxon>
        <taxon>Candidatus Palauibacterales</taxon>
        <taxon>Candidatus Palauibacteraceae</taxon>
        <taxon>Candidatus Kutchimonas</taxon>
    </lineage>
</organism>